<accession>T0GIM3</accession>
<dbReference type="PROSITE" id="PS51257">
    <property type="entry name" value="PROKAR_LIPOPROTEIN"/>
    <property type="match status" value="1"/>
</dbReference>
<organism evidence="1 2">
    <name type="scientific">Leptospira broomii serovar Hurstbridge str. 5399</name>
    <dbReference type="NCBI Taxonomy" id="1049789"/>
    <lineage>
        <taxon>Bacteria</taxon>
        <taxon>Pseudomonadati</taxon>
        <taxon>Spirochaetota</taxon>
        <taxon>Spirochaetia</taxon>
        <taxon>Leptospirales</taxon>
        <taxon>Leptospiraceae</taxon>
        <taxon>Leptospira</taxon>
    </lineage>
</organism>
<sequence length="209" mass="24366">MKKLSIVIILLILSGVACQSFQKKRTQELTEDFKNVLSDSKVLIRQLVPPKFEVVPVDSEVPFHYDYALKSAELEIEIRYKIISIPAYMKEFEEFRKNNPKAVLVPPKKTDYLNQFILNLQNLAGKSENIFSTKPFPEKAVKEEFGADWGSNSFLKLDLSYDKKYKFCSMTVLHKDNVADIYIMYLSNDKEKLIKFLSGTYLYYNLIYQ</sequence>
<keyword evidence="2" id="KW-1185">Reference proteome</keyword>
<evidence type="ECO:0000313" key="2">
    <source>
        <dbReference type="Proteomes" id="UP000015454"/>
    </source>
</evidence>
<dbReference type="RefSeq" id="WP_010571013.1">
    <property type="nucleotide sequence ID" value="NZ_AHMO02000008.1"/>
</dbReference>
<comment type="caution">
    <text evidence="1">The sequence shown here is derived from an EMBL/GenBank/DDBJ whole genome shotgun (WGS) entry which is preliminary data.</text>
</comment>
<dbReference type="EMBL" id="AHMO02000008">
    <property type="protein sequence ID" value="EQA45243.1"/>
    <property type="molecule type" value="Genomic_DNA"/>
</dbReference>
<gene>
    <name evidence="1" type="ORF">LEP1GSC050_2812</name>
</gene>
<reference evidence="1" key="1">
    <citation type="submission" date="2013-05" db="EMBL/GenBank/DDBJ databases">
        <authorList>
            <person name="Harkins D.M."/>
            <person name="Durkin A.S."/>
            <person name="Brinkac L.M."/>
            <person name="Haft D.H."/>
            <person name="Selengut J.D."/>
            <person name="Sanka R."/>
            <person name="DePew J."/>
            <person name="Purushe J."/>
            <person name="Hartskeerl R.A."/>
            <person name="Ahmed A."/>
            <person name="van der Linden H."/>
            <person name="Goris M.G.A."/>
            <person name="Vinetz J.M."/>
            <person name="Sutton G.G."/>
            <person name="Nierman W.C."/>
            <person name="Fouts D.E."/>
        </authorList>
    </citation>
    <scope>NUCLEOTIDE SEQUENCE [LARGE SCALE GENOMIC DNA]</scope>
    <source>
        <strain evidence="1">5399</strain>
    </source>
</reference>
<dbReference type="Proteomes" id="UP000015454">
    <property type="component" value="Unassembled WGS sequence"/>
</dbReference>
<dbReference type="STRING" id="1049789.LEP1GSC050_2812"/>
<name>T0GIM3_9LEPT</name>
<keyword evidence="1" id="KW-0449">Lipoprotein</keyword>
<protein>
    <submittedName>
        <fullName evidence="1">Lipoprotein</fullName>
    </submittedName>
</protein>
<dbReference type="AlphaFoldDB" id="T0GIM3"/>
<proteinExistence type="predicted"/>
<evidence type="ECO:0000313" key="1">
    <source>
        <dbReference type="EMBL" id="EQA45243.1"/>
    </source>
</evidence>
<dbReference type="OrthoDB" id="327837at2"/>